<evidence type="ECO:0000259" key="4">
    <source>
        <dbReference type="PROSITE" id="PS51084"/>
    </source>
</evidence>
<dbReference type="Proteomes" id="UP000196573">
    <property type="component" value="Unassembled WGS sequence"/>
</dbReference>
<accession>A0A1X7AKU4</accession>
<dbReference type="Gene3D" id="3.30.428.10">
    <property type="entry name" value="HIT-like"/>
    <property type="match status" value="1"/>
</dbReference>
<keyword evidence="6" id="KW-1185">Reference proteome</keyword>
<dbReference type="AlphaFoldDB" id="A0A1X7AKU4"/>
<dbReference type="PROSITE" id="PS51084">
    <property type="entry name" value="HIT_2"/>
    <property type="match status" value="1"/>
</dbReference>
<dbReference type="PANTHER" id="PTHR46648:SF1">
    <property type="entry name" value="ADENOSINE 5'-MONOPHOSPHORAMIDASE HNT1"/>
    <property type="match status" value="1"/>
</dbReference>
<feature type="domain" description="HIT" evidence="4">
    <location>
        <begin position="12"/>
        <end position="123"/>
    </location>
</feature>
<protein>
    <submittedName>
        <fullName evidence="5">Purine nucleoside phosphoramidase</fullName>
    </submittedName>
</protein>
<proteinExistence type="predicted"/>
<dbReference type="OrthoDB" id="9784774at2"/>
<dbReference type="PANTHER" id="PTHR46648">
    <property type="entry name" value="HIT FAMILY PROTEIN 1"/>
    <property type="match status" value="1"/>
</dbReference>
<evidence type="ECO:0000313" key="5">
    <source>
        <dbReference type="EMBL" id="SMA47599.1"/>
    </source>
</evidence>
<dbReference type="InterPro" id="IPR001310">
    <property type="entry name" value="Histidine_triad_HIT"/>
</dbReference>
<sequence length="152" mass="17778">MHSHTPDHYACPFCRILNSKEEHEAEVIYQNRYAYVCLPLEHRPTAGPPVMVIPKIHTESIYTIDEQHLSEVILLAKRVAMVMKKLWQLDGITLLQNNEPAGGQDVWHFHLHVKGRRSNDNFYNTAWVRIPAEQRAQWIEQLRSAMHTTYPL</sequence>
<dbReference type="InterPro" id="IPR036265">
    <property type="entry name" value="HIT-like_sf"/>
</dbReference>
<dbReference type="RefSeq" id="WP_087110324.1">
    <property type="nucleotide sequence ID" value="NZ_CBCSCN010000003.1"/>
</dbReference>
<organism evidence="5 6">
    <name type="scientific">Parendozoicomonas haliclonae</name>
    <dbReference type="NCBI Taxonomy" id="1960125"/>
    <lineage>
        <taxon>Bacteria</taxon>
        <taxon>Pseudomonadati</taxon>
        <taxon>Pseudomonadota</taxon>
        <taxon>Gammaproteobacteria</taxon>
        <taxon>Oceanospirillales</taxon>
        <taxon>Endozoicomonadaceae</taxon>
        <taxon>Parendozoicomonas</taxon>
    </lineage>
</organism>
<dbReference type="GO" id="GO:0009117">
    <property type="term" value="P:nucleotide metabolic process"/>
    <property type="evidence" value="ECO:0007669"/>
    <property type="project" value="TreeGrafter"/>
</dbReference>
<dbReference type="EMBL" id="FWPT01000005">
    <property type="protein sequence ID" value="SMA47599.1"/>
    <property type="molecule type" value="Genomic_DNA"/>
</dbReference>
<dbReference type="SUPFAM" id="SSF54197">
    <property type="entry name" value="HIT-like"/>
    <property type="match status" value="1"/>
</dbReference>
<dbReference type="InterPro" id="IPR011146">
    <property type="entry name" value="HIT-like"/>
</dbReference>
<dbReference type="GO" id="GO:0003824">
    <property type="term" value="F:catalytic activity"/>
    <property type="evidence" value="ECO:0007669"/>
    <property type="project" value="InterPro"/>
</dbReference>
<dbReference type="Pfam" id="PF01230">
    <property type="entry name" value="HIT"/>
    <property type="match status" value="1"/>
</dbReference>
<evidence type="ECO:0000313" key="6">
    <source>
        <dbReference type="Proteomes" id="UP000196573"/>
    </source>
</evidence>
<evidence type="ECO:0000256" key="1">
    <source>
        <dbReference type="PIRSR" id="PIRSR601310-1"/>
    </source>
</evidence>
<evidence type="ECO:0000256" key="2">
    <source>
        <dbReference type="PIRSR" id="PIRSR601310-3"/>
    </source>
</evidence>
<feature type="short sequence motif" description="Histidine triad motif" evidence="2 3">
    <location>
        <begin position="108"/>
        <end position="112"/>
    </location>
</feature>
<gene>
    <name evidence="5" type="ORF">EHSB41UT_02488</name>
</gene>
<name>A0A1X7AKU4_9GAMM</name>
<reference evidence="5 6" key="1">
    <citation type="submission" date="2017-03" db="EMBL/GenBank/DDBJ databases">
        <authorList>
            <person name="Afonso C.L."/>
            <person name="Miller P.J."/>
            <person name="Scott M.A."/>
            <person name="Spackman E."/>
            <person name="Goraichik I."/>
            <person name="Dimitrov K.M."/>
            <person name="Suarez D.L."/>
            <person name="Swayne D.E."/>
        </authorList>
    </citation>
    <scope>NUCLEOTIDE SEQUENCE [LARGE SCALE GENOMIC DNA]</scope>
    <source>
        <strain evidence="5">SB41UT1</strain>
    </source>
</reference>
<feature type="active site" description="Tele-AMP-histidine intermediate" evidence="1">
    <location>
        <position position="110"/>
    </location>
</feature>
<evidence type="ECO:0000256" key="3">
    <source>
        <dbReference type="PROSITE-ProRule" id="PRU00464"/>
    </source>
</evidence>